<evidence type="ECO:0000259" key="1">
    <source>
        <dbReference type="Pfam" id="PF00082"/>
    </source>
</evidence>
<dbReference type="GO" id="GO:0004252">
    <property type="term" value="F:serine-type endopeptidase activity"/>
    <property type="evidence" value="ECO:0007669"/>
    <property type="project" value="InterPro"/>
</dbReference>
<dbReference type="EMBL" id="ML976999">
    <property type="protein sequence ID" value="KAF1954306.1"/>
    <property type="molecule type" value="Genomic_DNA"/>
</dbReference>
<organism evidence="2 3">
    <name type="scientific">Byssothecium circinans</name>
    <dbReference type="NCBI Taxonomy" id="147558"/>
    <lineage>
        <taxon>Eukaryota</taxon>
        <taxon>Fungi</taxon>
        <taxon>Dikarya</taxon>
        <taxon>Ascomycota</taxon>
        <taxon>Pezizomycotina</taxon>
        <taxon>Dothideomycetes</taxon>
        <taxon>Pleosporomycetidae</taxon>
        <taxon>Pleosporales</taxon>
        <taxon>Massarineae</taxon>
        <taxon>Massarinaceae</taxon>
        <taxon>Byssothecium</taxon>
    </lineage>
</organism>
<feature type="domain" description="Peptidase S8/S53" evidence="1">
    <location>
        <begin position="2"/>
        <end position="133"/>
    </location>
</feature>
<protein>
    <recommendedName>
        <fullName evidence="1">Peptidase S8/S53 domain-containing protein</fullName>
    </recommendedName>
</protein>
<evidence type="ECO:0000313" key="2">
    <source>
        <dbReference type="EMBL" id="KAF1954306.1"/>
    </source>
</evidence>
<dbReference type="SUPFAM" id="SSF52743">
    <property type="entry name" value="Subtilisin-like"/>
    <property type="match status" value="1"/>
</dbReference>
<feature type="non-terminal residue" evidence="2">
    <location>
        <position position="192"/>
    </location>
</feature>
<accession>A0A6A5TUD6</accession>
<sequence length="192" mass="21511">KVDMISLSFGFRISSNPDLVQEEIEACLEAGIIVFASASNDAGNKPRTYPGDYDGVLCIHSATGAGNASSFNPSPVSRVDNFSFVGDCVKSYWPMDRLGFGNDEEGQKYLSGTSIATPVAVSVAVFMINYIRKEFPEYHWNIKPWSPNGIRKIFALVAHEREGYDWVSPEWFFTGDQNREEEIKAQLKRLLR</sequence>
<keyword evidence="3" id="KW-1185">Reference proteome</keyword>
<reference evidence="2" key="1">
    <citation type="journal article" date="2020" name="Stud. Mycol.">
        <title>101 Dothideomycetes genomes: a test case for predicting lifestyles and emergence of pathogens.</title>
        <authorList>
            <person name="Haridas S."/>
            <person name="Albert R."/>
            <person name="Binder M."/>
            <person name="Bloem J."/>
            <person name="Labutti K."/>
            <person name="Salamov A."/>
            <person name="Andreopoulos B."/>
            <person name="Baker S."/>
            <person name="Barry K."/>
            <person name="Bills G."/>
            <person name="Bluhm B."/>
            <person name="Cannon C."/>
            <person name="Castanera R."/>
            <person name="Culley D."/>
            <person name="Daum C."/>
            <person name="Ezra D."/>
            <person name="Gonzalez J."/>
            <person name="Henrissat B."/>
            <person name="Kuo A."/>
            <person name="Liang C."/>
            <person name="Lipzen A."/>
            <person name="Lutzoni F."/>
            <person name="Magnuson J."/>
            <person name="Mondo S."/>
            <person name="Nolan M."/>
            <person name="Ohm R."/>
            <person name="Pangilinan J."/>
            <person name="Park H.-J."/>
            <person name="Ramirez L."/>
            <person name="Alfaro M."/>
            <person name="Sun H."/>
            <person name="Tritt A."/>
            <person name="Yoshinaga Y."/>
            <person name="Zwiers L.-H."/>
            <person name="Turgeon B."/>
            <person name="Goodwin S."/>
            <person name="Spatafora J."/>
            <person name="Crous P."/>
            <person name="Grigoriev I."/>
        </authorList>
    </citation>
    <scope>NUCLEOTIDE SEQUENCE</scope>
    <source>
        <strain evidence="2">CBS 675.92</strain>
    </source>
</reference>
<name>A0A6A5TUD6_9PLEO</name>
<dbReference type="OrthoDB" id="206201at2759"/>
<dbReference type="Proteomes" id="UP000800035">
    <property type="component" value="Unassembled WGS sequence"/>
</dbReference>
<proteinExistence type="predicted"/>
<feature type="non-terminal residue" evidence="2">
    <location>
        <position position="1"/>
    </location>
</feature>
<dbReference type="InterPro" id="IPR036852">
    <property type="entry name" value="Peptidase_S8/S53_dom_sf"/>
</dbReference>
<dbReference type="AlphaFoldDB" id="A0A6A5TUD6"/>
<evidence type="ECO:0000313" key="3">
    <source>
        <dbReference type="Proteomes" id="UP000800035"/>
    </source>
</evidence>
<dbReference type="CDD" id="cd00306">
    <property type="entry name" value="Peptidases_S8_S53"/>
    <property type="match status" value="1"/>
</dbReference>
<gene>
    <name evidence="2" type="ORF">CC80DRAFT_395143</name>
</gene>
<dbReference type="Pfam" id="PF00082">
    <property type="entry name" value="Peptidase_S8"/>
    <property type="match status" value="1"/>
</dbReference>
<dbReference type="Gene3D" id="3.40.50.200">
    <property type="entry name" value="Peptidase S8/S53 domain"/>
    <property type="match status" value="1"/>
</dbReference>
<dbReference type="InterPro" id="IPR000209">
    <property type="entry name" value="Peptidase_S8/S53_dom"/>
</dbReference>
<dbReference type="GO" id="GO:0006508">
    <property type="term" value="P:proteolysis"/>
    <property type="evidence" value="ECO:0007669"/>
    <property type="project" value="InterPro"/>
</dbReference>